<reference evidence="3 4" key="1">
    <citation type="submission" date="2023-08" db="EMBL/GenBank/DDBJ databases">
        <authorList>
            <person name="Folkvardsen B D."/>
            <person name="Norman A."/>
        </authorList>
    </citation>
    <scope>NUCLEOTIDE SEQUENCE [LARGE SCALE GENOMIC DNA]</scope>
    <source>
        <strain evidence="3 4">Mu0050</strain>
    </source>
</reference>
<keyword evidence="2" id="KW-1133">Transmembrane helix</keyword>
<feature type="region of interest" description="Disordered" evidence="1">
    <location>
        <begin position="1"/>
        <end position="26"/>
    </location>
</feature>
<dbReference type="RefSeq" id="WP_316512587.1">
    <property type="nucleotide sequence ID" value="NZ_OY726395.1"/>
</dbReference>
<name>A0ABN9P480_9MYCO</name>
<feature type="transmembrane region" description="Helical" evidence="2">
    <location>
        <begin position="29"/>
        <end position="50"/>
    </location>
</feature>
<keyword evidence="2" id="KW-0472">Membrane</keyword>
<feature type="transmembrane region" description="Helical" evidence="2">
    <location>
        <begin position="56"/>
        <end position="77"/>
    </location>
</feature>
<feature type="compositionally biased region" description="Basic and acidic residues" evidence="1">
    <location>
        <begin position="1"/>
        <end position="24"/>
    </location>
</feature>
<protein>
    <submittedName>
        <fullName evidence="3">Protein UsfY</fullName>
    </submittedName>
</protein>
<evidence type="ECO:0000313" key="4">
    <source>
        <dbReference type="Proteomes" id="UP001190466"/>
    </source>
</evidence>
<gene>
    <name evidence="3" type="primary">usfY</name>
    <name evidence="3" type="ORF">MU0050_004394</name>
</gene>
<dbReference type="Proteomes" id="UP001190466">
    <property type="component" value="Chromosome"/>
</dbReference>
<evidence type="ECO:0000256" key="1">
    <source>
        <dbReference type="SAM" id="MobiDB-lite"/>
    </source>
</evidence>
<proteinExistence type="predicted"/>
<evidence type="ECO:0000256" key="2">
    <source>
        <dbReference type="SAM" id="Phobius"/>
    </source>
</evidence>
<dbReference type="InterPro" id="IPR049606">
    <property type="entry name" value="UsfY-like"/>
</dbReference>
<keyword evidence="4" id="KW-1185">Reference proteome</keyword>
<dbReference type="EMBL" id="OY726395">
    <property type="protein sequence ID" value="CAJ1586666.1"/>
    <property type="molecule type" value="Genomic_DNA"/>
</dbReference>
<organism evidence="3 4">
    <name type="scientific">[Mycobacterium] wendilense</name>
    <dbReference type="NCBI Taxonomy" id="3064284"/>
    <lineage>
        <taxon>Bacteria</taxon>
        <taxon>Bacillati</taxon>
        <taxon>Actinomycetota</taxon>
        <taxon>Actinomycetes</taxon>
        <taxon>Mycobacteriales</taxon>
        <taxon>Mycobacteriaceae</taxon>
        <taxon>Mycolicibacter</taxon>
    </lineage>
</organism>
<evidence type="ECO:0000313" key="3">
    <source>
        <dbReference type="EMBL" id="CAJ1586666.1"/>
    </source>
</evidence>
<keyword evidence="2" id="KW-0812">Transmembrane</keyword>
<accession>A0ABN9P480</accession>
<sequence>MGDTAKDPVDHARTTRPRAGEAMKDGTNLPGMIVTALGVVTFVITLFLFGAGNSSAGTVGAVVAVVLFVAGLSWLYFSKRRVRRLHAEWLEEHPEASAPPMTN</sequence>
<dbReference type="NCBIfam" id="NF041247">
    <property type="entry name" value="UsfY"/>
    <property type="match status" value="1"/>
</dbReference>